<organism evidence="2 3">
    <name type="scientific">Neolewinella agarilytica</name>
    <dbReference type="NCBI Taxonomy" id="478744"/>
    <lineage>
        <taxon>Bacteria</taxon>
        <taxon>Pseudomonadati</taxon>
        <taxon>Bacteroidota</taxon>
        <taxon>Saprospiria</taxon>
        <taxon>Saprospirales</taxon>
        <taxon>Lewinellaceae</taxon>
        <taxon>Neolewinella</taxon>
    </lineage>
</organism>
<dbReference type="InParanoid" id="A0A1H8ZAV1"/>
<reference evidence="3" key="1">
    <citation type="submission" date="2016-10" db="EMBL/GenBank/DDBJ databases">
        <authorList>
            <person name="Varghese N."/>
            <person name="Submissions S."/>
        </authorList>
    </citation>
    <scope>NUCLEOTIDE SEQUENCE [LARGE SCALE GENOMIC DNA]</scope>
    <source>
        <strain evidence="3">DSM 24740</strain>
    </source>
</reference>
<sequence length="189" mass="21171">MPILGFVGGLSTEFILLDLNQGAPFHDSGIGADIFMVSWLIGFLLFHLWALIAGISLSAKGDSLKVKKWAMLTFGLLSLLILLYVTIESFYYLFSLTIATESSAGLSAIRTSADIIVAFGLVLGIWFLPRILFFSFLAILLCHREGHHRWASTALQFFFWPIGLWFLQPRLRKVMMGPIDRAVADHLIH</sequence>
<evidence type="ECO:0000313" key="3">
    <source>
        <dbReference type="Proteomes" id="UP000199021"/>
    </source>
</evidence>
<name>A0A1H8ZAV1_9BACT</name>
<accession>A0A1H8ZAV1</accession>
<gene>
    <name evidence="2" type="ORF">SAMN05444359_101248</name>
</gene>
<proteinExistence type="predicted"/>
<evidence type="ECO:0000256" key="1">
    <source>
        <dbReference type="SAM" id="Phobius"/>
    </source>
</evidence>
<dbReference type="Proteomes" id="UP000199021">
    <property type="component" value="Unassembled WGS sequence"/>
</dbReference>
<keyword evidence="3" id="KW-1185">Reference proteome</keyword>
<dbReference type="AlphaFoldDB" id="A0A1H8ZAV1"/>
<feature type="transmembrane region" description="Helical" evidence="1">
    <location>
        <begin position="147"/>
        <end position="167"/>
    </location>
</feature>
<protein>
    <submittedName>
        <fullName evidence="2">Uncharacterized protein</fullName>
    </submittedName>
</protein>
<feature type="transmembrane region" description="Helical" evidence="1">
    <location>
        <begin position="116"/>
        <end position="141"/>
    </location>
</feature>
<evidence type="ECO:0000313" key="2">
    <source>
        <dbReference type="EMBL" id="SEP61532.1"/>
    </source>
</evidence>
<dbReference type="STRING" id="478744.SAMN05444359_101248"/>
<keyword evidence="1" id="KW-0812">Transmembrane</keyword>
<keyword evidence="1" id="KW-0472">Membrane</keyword>
<dbReference type="EMBL" id="FOFB01000001">
    <property type="protein sequence ID" value="SEP61532.1"/>
    <property type="molecule type" value="Genomic_DNA"/>
</dbReference>
<feature type="transmembrane region" description="Helical" evidence="1">
    <location>
        <begin position="34"/>
        <end position="57"/>
    </location>
</feature>
<feature type="transmembrane region" description="Helical" evidence="1">
    <location>
        <begin position="69"/>
        <end position="85"/>
    </location>
</feature>
<keyword evidence="1" id="KW-1133">Transmembrane helix</keyword>